<feature type="transmembrane region" description="Helical" evidence="1">
    <location>
        <begin position="116"/>
        <end position="138"/>
    </location>
</feature>
<organism evidence="3 4">
    <name type="scientific">Alkalibacterium putridalgicola</name>
    <dbReference type="NCBI Taxonomy" id="426703"/>
    <lineage>
        <taxon>Bacteria</taxon>
        <taxon>Bacillati</taxon>
        <taxon>Bacillota</taxon>
        <taxon>Bacilli</taxon>
        <taxon>Lactobacillales</taxon>
        <taxon>Carnobacteriaceae</taxon>
        <taxon>Alkalibacterium</taxon>
    </lineage>
</organism>
<feature type="transmembrane region" description="Helical" evidence="1">
    <location>
        <begin position="292"/>
        <end position="312"/>
    </location>
</feature>
<feature type="transmembrane region" description="Helical" evidence="1">
    <location>
        <begin position="216"/>
        <end position="236"/>
    </location>
</feature>
<keyword evidence="1" id="KW-0472">Membrane</keyword>
<reference evidence="2 5" key="2">
    <citation type="submission" date="2019-07" db="EMBL/GenBank/DDBJ databases">
        <title>Whole genome shotgun sequence of Alkalibacterium putridalgicola NBRC 103243.</title>
        <authorList>
            <person name="Hosoyama A."/>
            <person name="Uohara A."/>
            <person name="Ohji S."/>
            <person name="Ichikawa N."/>
        </authorList>
    </citation>
    <scope>NUCLEOTIDE SEQUENCE [LARGE SCALE GENOMIC DNA]</scope>
    <source>
        <strain evidence="2 5">NBRC 103243</strain>
    </source>
</reference>
<keyword evidence="1" id="KW-1133">Transmembrane helix</keyword>
<dbReference type="Proteomes" id="UP000321425">
    <property type="component" value="Unassembled WGS sequence"/>
</dbReference>
<dbReference type="RefSeq" id="WP_091488472.1">
    <property type="nucleotide sequence ID" value="NZ_BJUX01000002.1"/>
</dbReference>
<reference evidence="3 4" key="1">
    <citation type="submission" date="2016-10" db="EMBL/GenBank/DDBJ databases">
        <authorList>
            <person name="de Groot N.N."/>
        </authorList>
    </citation>
    <scope>NUCLEOTIDE SEQUENCE [LARGE SCALE GENOMIC DNA]</scope>
    <source>
        <strain evidence="3 4">DSM 19182</strain>
    </source>
</reference>
<feature type="transmembrane region" description="Helical" evidence="1">
    <location>
        <begin position="243"/>
        <end position="267"/>
    </location>
</feature>
<keyword evidence="5" id="KW-1185">Reference proteome</keyword>
<evidence type="ECO:0000313" key="2">
    <source>
        <dbReference type="EMBL" id="GEK88251.1"/>
    </source>
</evidence>
<dbReference type="OrthoDB" id="116789at2"/>
<evidence type="ECO:0000313" key="3">
    <source>
        <dbReference type="EMBL" id="SEL97461.1"/>
    </source>
</evidence>
<feature type="transmembrane region" description="Helical" evidence="1">
    <location>
        <begin position="76"/>
        <end position="104"/>
    </location>
</feature>
<dbReference type="EMBL" id="FOBL01000018">
    <property type="protein sequence ID" value="SEL97461.1"/>
    <property type="molecule type" value="Genomic_DNA"/>
</dbReference>
<evidence type="ECO:0000256" key="1">
    <source>
        <dbReference type="SAM" id="Phobius"/>
    </source>
</evidence>
<protein>
    <submittedName>
        <fullName evidence="3">Uncharacterized protein</fullName>
    </submittedName>
</protein>
<keyword evidence="1" id="KW-0812">Transmembrane</keyword>
<sequence>MIERYIYAVTRELPEKSRKDTAEELRVLINYRLEKVDKALPEEERIKKVLRDLGDPRRMADRFRGKEKYLIGPQYYYKYLFVLKVVVLSIIIGISVVSGLAVLFSTESFTEVISGYLVTLFSAVLQGVVWVTGIFVLLEYNDVSVEPGKEQEEWDPSKLPSLPKGKARISRVESVFSIVFTTLFLLLFFFLRDRIGIYYRSGGDYSFIPLLDVEEVSLFEFLIFFIFILNITVELIKLIKGRWTITVAGLTSILNIISATVSIYIIYYMEIWDSQFIERFEDFMPLSFERTLIFTVVIIIIVTLIEALASLYKGIRYSR</sequence>
<dbReference type="EMBL" id="BJUX01000002">
    <property type="protein sequence ID" value="GEK88251.1"/>
    <property type="molecule type" value="Genomic_DNA"/>
</dbReference>
<name>A0A1H7UKI8_9LACT</name>
<proteinExistence type="predicted"/>
<accession>A0A1H7UKI8</accession>
<feature type="transmembrane region" description="Helical" evidence="1">
    <location>
        <begin position="174"/>
        <end position="191"/>
    </location>
</feature>
<dbReference type="AlphaFoldDB" id="A0A1H7UKI8"/>
<dbReference type="Proteomes" id="UP000198548">
    <property type="component" value="Unassembled WGS sequence"/>
</dbReference>
<evidence type="ECO:0000313" key="5">
    <source>
        <dbReference type="Proteomes" id="UP000321425"/>
    </source>
</evidence>
<gene>
    <name evidence="2" type="ORF">APU01nite_02900</name>
    <name evidence="3" type="ORF">SAMN04488100_11836</name>
</gene>
<dbReference type="STRING" id="426703.SAMN04488100_11836"/>
<evidence type="ECO:0000313" key="4">
    <source>
        <dbReference type="Proteomes" id="UP000198548"/>
    </source>
</evidence>